<dbReference type="GO" id="GO:0035099">
    <property type="term" value="P:hemocyte migration"/>
    <property type="evidence" value="ECO:0007669"/>
    <property type="project" value="TreeGrafter"/>
</dbReference>
<dbReference type="PANTHER" id="PTHR21719:SF1">
    <property type="entry name" value="FI06402P-RELATED"/>
    <property type="match status" value="1"/>
</dbReference>
<accession>A0A8I6RET0</accession>
<dbReference type="AlphaFoldDB" id="A0A8I6RET0"/>
<evidence type="ECO:0000256" key="3">
    <source>
        <dbReference type="SAM" id="SignalP"/>
    </source>
</evidence>
<keyword evidence="1" id="KW-0339">Growth factor</keyword>
<protein>
    <recommendedName>
        <fullName evidence="4">Platelet-derived growth factor (PDGF) family profile domain-containing protein</fullName>
    </recommendedName>
</protein>
<dbReference type="OrthoDB" id="6370328at2759"/>
<dbReference type="PANTHER" id="PTHR21719">
    <property type="entry name" value="FI06402P-RELATED"/>
    <property type="match status" value="1"/>
</dbReference>
<dbReference type="Gene3D" id="2.10.90.10">
    <property type="entry name" value="Cystine-knot cytokines"/>
    <property type="match status" value="1"/>
</dbReference>
<feature type="chain" id="PRO_5035173458" description="Platelet-derived growth factor (PDGF) family profile domain-containing protein" evidence="3">
    <location>
        <begin position="20"/>
        <end position="353"/>
    </location>
</feature>
<dbReference type="InterPro" id="IPR029034">
    <property type="entry name" value="Cystine-knot_cytokine"/>
</dbReference>
<dbReference type="KEGG" id="clec:106663882"/>
<keyword evidence="3" id="KW-0732">Signal</keyword>
<dbReference type="SUPFAM" id="SSF57501">
    <property type="entry name" value="Cystine-knot cytokines"/>
    <property type="match status" value="1"/>
</dbReference>
<dbReference type="RefSeq" id="XP_014244581.1">
    <property type="nucleotide sequence ID" value="XM_014389095.2"/>
</dbReference>
<dbReference type="SMART" id="SM00141">
    <property type="entry name" value="PDGF"/>
    <property type="match status" value="1"/>
</dbReference>
<sequence length="353" mass="40540">MYAAKVLLIIAVFATASYASSARFSNLDRLLNRLDGSTEQPATIQPPATPGHRVRHAHWHNQPELDLDDNDDDDDDDEHDDILNEPQADVHHRPSYNTKATRTNWKEKPSRKNLERFFSTYRNGALKISGGVDDPSSQVEVQNHHDKITSEAKCKVPQPRVIRVSDHYPTSSKTYVPSCTLLHQCAEDTGCCPPSQKCGPKDSKKVELHFYATYEIPGISRHHPRKAVRIEKLVFYNHTECECMDRGDEMPRDTDTKNALGQPRSNHIPQCKCPSQFSVRIHSNGSCSCDCFDKQRDCTKYKKGKEYFVHADRLCIEMRTCTVPTCDFGTFIRRSGRCPRKHEKYRSWERYKI</sequence>
<evidence type="ECO:0000259" key="4">
    <source>
        <dbReference type="PROSITE" id="PS50278"/>
    </source>
</evidence>
<organism evidence="5 6">
    <name type="scientific">Cimex lectularius</name>
    <name type="common">Bed bug</name>
    <name type="synonym">Acanthia lectularia</name>
    <dbReference type="NCBI Taxonomy" id="79782"/>
    <lineage>
        <taxon>Eukaryota</taxon>
        <taxon>Metazoa</taxon>
        <taxon>Ecdysozoa</taxon>
        <taxon>Arthropoda</taxon>
        <taxon>Hexapoda</taxon>
        <taxon>Insecta</taxon>
        <taxon>Pterygota</taxon>
        <taxon>Neoptera</taxon>
        <taxon>Paraneoptera</taxon>
        <taxon>Hemiptera</taxon>
        <taxon>Heteroptera</taxon>
        <taxon>Panheteroptera</taxon>
        <taxon>Cimicomorpha</taxon>
        <taxon>Cimicidae</taxon>
        <taxon>Cimex</taxon>
    </lineage>
</organism>
<reference evidence="5" key="1">
    <citation type="submission" date="2022-01" db="UniProtKB">
        <authorList>
            <consortium name="EnsemblMetazoa"/>
        </authorList>
    </citation>
    <scope>IDENTIFICATION</scope>
</reference>
<feature type="signal peptide" evidence="3">
    <location>
        <begin position="1"/>
        <end position="19"/>
    </location>
</feature>
<comment type="similarity">
    <text evidence="1">Belongs to the PDGF/VEGF growth factor family.</text>
</comment>
<dbReference type="Pfam" id="PF00341">
    <property type="entry name" value="PDGF"/>
    <property type="match status" value="1"/>
</dbReference>
<dbReference type="OMA" id="FRSSHRV"/>
<dbReference type="PROSITE" id="PS50278">
    <property type="entry name" value="PDGF_2"/>
    <property type="match status" value="1"/>
</dbReference>
<evidence type="ECO:0000313" key="5">
    <source>
        <dbReference type="EnsemblMetazoa" id="XP_014244581.1"/>
    </source>
</evidence>
<feature type="domain" description="Platelet-derived growth factor (PDGF) family profile" evidence="4">
    <location>
        <begin position="140"/>
        <end position="248"/>
    </location>
</feature>
<evidence type="ECO:0000313" key="6">
    <source>
        <dbReference type="Proteomes" id="UP000494040"/>
    </source>
</evidence>
<proteinExistence type="inferred from homology"/>
<evidence type="ECO:0000256" key="2">
    <source>
        <dbReference type="SAM" id="MobiDB-lite"/>
    </source>
</evidence>
<name>A0A8I6RET0_CIMLE</name>
<dbReference type="GO" id="GO:0008083">
    <property type="term" value="F:growth factor activity"/>
    <property type="evidence" value="ECO:0007669"/>
    <property type="project" value="UniProtKB-KW"/>
</dbReference>
<dbReference type="InterPro" id="IPR000072">
    <property type="entry name" value="PDGF/VEGF_dom"/>
</dbReference>
<dbReference type="GeneID" id="106663882"/>
<evidence type="ECO:0000256" key="1">
    <source>
        <dbReference type="RuleBase" id="RU003818"/>
    </source>
</evidence>
<feature type="region of interest" description="Disordered" evidence="2">
    <location>
        <begin position="63"/>
        <end position="108"/>
    </location>
</feature>
<dbReference type="Proteomes" id="UP000494040">
    <property type="component" value="Unassembled WGS sequence"/>
</dbReference>
<dbReference type="EnsemblMetazoa" id="XM_014389095.2">
    <property type="protein sequence ID" value="XP_014244581.1"/>
    <property type="gene ID" value="LOC106663882"/>
</dbReference>
<dbReference type="GO" id="GO:0016020">
    <property type="term" value="C:membrane"/>
    <property type="evidence" value="ECO:0007669"/>
    <property type="project" value="InterPro"/>
</dbReference>
<keyword evidence="6" id="KW-1185">Reference proteome</keyword>
<feature type="compositionally biased region" description="Acidic residues" evidence="2">
    <location>
        <begin position="65"/>
        <end position="80"/>
    </location>
</feature>